<reference evidence="3" key="2">
    <citation type="journal article" date="2024" name="Plant">
        <title>Genomic evolution and insights into agronomic trait innovations of Sesamum species.</title>
        <authorList>
            <person name="Miao H."/>
            <person name="Wang L."/>
            <person name="Qu L."/>
            <person name="Liu H."/>
            <person name="Sun Y."/>
            <person name="Le M."/>
            <person name="Wang Q."/>
            <person name="Wei S."/>
            <person name="Zheng Y."/>
            <person name="Lin W."/>
            <person name="Duan Y."/>
            <person name="Cao H."/>
            <person name="Xiong S."/>
            <person name="Wang X."/>
            <person name="Wei L."/>
            <person name="Li C."/>
            <person name="Ma Q."/>
            <person name="Ju M."/>
            <person name="Zhao R."/>
            <person name="Li G."/>
            <person name="Mu C."/>
            <person name="Tian Q."/>
            <person name="Mei H."/>
            <person name="Zhang T."/>
            <person name="Gao T."/>
            <person name="Zhang H."/>
        </authorList>
    </citation>
    <scope>NUCLEOTIDE SEQUENCE</scope>
    <source>
        <strain evidence="3">G02</strain>
    </source>
</reference>
<evidence type="ECO:0000313" key="3">
    <source>
        <dbReference type="EMBL" id="KAL0367177.1"/>
    </source>
</evidence>
<evidence type="ECO:0000256" key="1">
    <source>
        <dbReference type="ARBA" id="ARBA00022737"/>
    </source>
</evidence>
<organism evidence="3">
    <name type="scientific">Sesamum radiatum</name>
    <name type="common">Black benniseed</name>
    <dbReference type="NCBI Taxonomy" id="300843"/>
    <lineage>
        <taxon>Eukaryota</taxon>
        <taxon>Viridiplantae</taxon>
        <taxon>Streptophyta</taxon>
        <taxon>Embryophyta</taxon>
        <taxon>Tracheophyta</taxon>
        <taxon>Spermatophyta</taxon>
        <taxon>Magnoliopsida</taxon>
        <taxon>eudicotyledons</taxon>
        <taxon>Gunneridae</taxon>
        <taxon>Pentapetalae</taxon>
        <taxon>asterids</taxon>
        <taxon>lamiids</taxon>
        <taxon>Lamiales</taxon>
        <taxon>Pedaliaceae</taxon>
        <taxon>Sesamum</taxon>
    </lineage>
</organism>
<gene>
    <name evidence="3" type="ORF">Sradi_3607800</name>
</gene>
<dbReference type="GO" id="GO:0003723">
    <property type="term" value="F:RNA binding"/>
    <property type="evidence" value="ECO:0007669"/>
    <property type="project" value="InterPro"/>
</dbReference>
<proteinExistence type="predicted"/>
<accession>A0AAW2QH63</accession>
<dbReference type="AlphaFoldDB" id="A0AAW2QH63"/>
<dbReference type="InterPro" id="IPR046960">
    <property type="entry name" value="PPR_At4g14850-like_plant"/>
</dbReference>
<dbReference type="EMBL" id="JACGWJ010000015">
    <property type="protein sequence ID" value="KAL0367177.1"/>
    <property type="molecule type" value="Genomic_DNA"/>
</dbReference>
<dbReference type="InterPro" id="IPR011990">
    <property type="entry name" value="TPR-like_helical_dom_sf"/>
</dbReference>
<dbReference type="PANTHER" id="PTHR47926">
    <property type="entry name" value="PENTATRICOPEPTIDE REPEAT-CONTAINING PROTEIN"/>
    <property type="match status" value="1"/>
</dbReference>
<dbReference type="PROSITE" id="PS51375">
    <property type="entry name" value="PPR"/>
    <property type="match status" value="1"/>
</dbReference>
<dbReference type="Pfam" id="PF13041">
    <property type="entry name" value="PPR_2"/>
    <property type="match status" value="1"/>
</dbReference>
<protein>
    <submittedName>
        <fullName evidence="3">Pentatricopeptide repeat-containing protein, chloroplastic</fullName>
    </submittedName>
</protein>
<sequence length="259" mass="29587">MGFDCLDNHDYSLFTKQKRSGGFVMLSQMLSGGFDPNEFTVCSVLNTCGEEKELRFGKQLHFIVAKKAYDLDVYVETSLEDMYVKLWQIEATRTLFDRMKRRNTITWNTILEGYARNGLGEEAIRLFRMMKRVKVTVNNLTMVSFLRACGLLKALSTESADKAVVSWTTSISGYACLGHEYEALEYLKEMLGEACSKNGYCSEALKVMYRIQAEGIEVDDYIFPTVSLLPMKIFSRRRSRHQSIVCILNGTYLEGNLHS</sequence>
<dbReference type="NCBIfam" id="TIGR00756">
    <property type="entry name" value="PPR"/>
    <property type="match status" value="1"/>
</dbReference>
<comment type="caution">
    <text evidence="3">The sequence shown here is derived from an EMBL/GenBank/DDBJ whole genome shotgun (WGS) entry which is preliminary data.</text>
</comment>
<dbReference type="Pfam" id="PF01535">
    <property type="entry name" value="PPR"/>
    <property type="match status" value="2"/>
</dbReference>
<reference evidence="3" key="1">
    <citation type="submission" date="2020-06" db="EMBL/GenBank/DDBJ databases">
        <authorList>
            <person name="Li T."/>
            <person name="Hu X."/>
            <person name="Zhang T."/>
            <person name="Song X."/>
            <person name="Zhang H."/>
            <person name="Dai N."/>
            <person name="Sheng W."/>
            <person name="Hou X."/>
            <person name="Wei L."/>
        </authorList>
    </citation>
    <scope>NUCLEOTIDE SEQUENCE</scope>
    <source>
        <strain evidence="3">G02</strain>
        <tissue evidence="3">Leaf</tissue>
    </source>
</reference>
<dbReference type="FunFam" id="1.25.40.10:FF:000344">
    <property type="entry name" value="Pentatricopeptide repeat-containing protein"/>
    <property type="match status" value="1"/>
</dbReference>
<evidence type="ECO:0000256" key="2">
    <source>
        <dbReference type="PROSITE-ProRule" id="PRU00708"/>
    </source>
</evidence>
<name>A0AAW2QH63_SESRA</name>
<dbReference type="GO" id="GO:0009451">
    <property type="term" value="P:RNA modification"/>
    <property type="evidence" value="ECO:0007669"/>
    <property type="project" value="InterPro"/>
</dbReference>
<dbReference type="PANTHER" id="PTHR47926:SF347">
    <property type="entry name" value="PENTATRICOPEPTIDE REPEAT-CONTAINING PROTEIN"/>
    <property type="match status" value="1"/>
</dbReference>
<dbReference type="Gene3D" id="1.25.40.10">
    <property type="entry name" value="Tetratricopeptide repeat domain"/>
    <property type="match status" value="1"/>
</dbReference>
<keyword evidence="1" id="KW-0677">Repeat</keyword>
<feature type="repeat" description="PPR" evidence="2">
    <location>
        <begin position="103"/>
        <end position="137"/>
    </location>
</feature>
<dbReference type="InterPro" id="IPR002885">
    <property type="entry name" value="PPR_rpt"/>
</dbReference>